<gene>
    <name evidence="1" type="ORF">ACFO8Q_03320</name>
</gene>
<dbReference type="PANTHER" id="PTHR34614:SF2">
    <property type="entry name" value="TRANSPOSASE IS4-LIKE DOMAIN-CONTAINING PROTEIN"/>
    <property type="match status" value="1"/>
</dbReference>
<dbReference type="PANTHER" id="PTHR34614">
    <property type="match status" value="1"/>
</dbReference>
<dbReference type="EMBL" id="JBHSHC010000016">
    <property type="protein sequence ID" value="MFC4766428.1"/>
    <property type="molecule type" value="Genomic_DNA"/>
</dbReference>
<dbReference type="SUPFAM" id="SSF53098">
    <property type="entry name" value="Ribonuclease H-like"/>
    <property type="match status" value="1"/>
</dbReference>
<feature type="non-terminal residue" evidence="1">
    <location>
        <position position="1"/>
    </location>
</feature>
<dbReference type="InterPro" id="IPR012337">
    <property type="entry name" value="RNaseH-like_sf"/>
</dbReference>
<comment type="caution">
    <text evidence="1">The sequence shown here is derived from an EMBL/GenBank/DDBJ whole genome shotgun (WGS) entry which is preliminary data.</text>
</comment>
<name>A0ABV9PXS4_9BACL</name>
<reference evidence="2" key="1">
    <citation type="journal article" date="2019" name="Int. J. Syst. Evol. Microbiol.">
        <title>The Global Catalogue of Microorganisms (GCM) 10K type strain sequencing project: providing services to taxonomists for standard genome sequencing and annotation.</title>
        <authorList>
            <consortium name="The Broad Institute Genomics Platform"/>
            <consortium name="The Broad Institute Genome Sequencing Center for Infectious Disease"/>
            <person name="Wu L."/>
            <person name="Ma J."/>
        </authorList>
    </citation>
    <scope>NUCLEOTIDE SEQUENCE [LARGE SCALE GENOMIC DNA]</scope>
    <source>
        <strain evidence="2">WYCCWR 12678</strain>
    </source>
</reference>
<proteinExistence type="predicted"/>
<sequence>GDAHTKAHCRLHSHPTYKRYLKIDKRGNLRIDLDAVKAMGHLDGKYLLRTSDDTLSTEDVALGYKQLLKVEAAFRTLKQSLELRPVYHRKEERIRSDVLLCWLGLMLIRIIENQTGRTWRDVRSLMQTLHLIEYRLDAGKLRQRTELTEEHRAIVSALNIEEPQQIWDISLS</sequence>
<accession>A0ABV9PXS4</accession>
<evidence type="ECO:0000313" key="2">
    <source>
        <dbReference type="Proteomes" id="UP001596002"/>
    </source>
</evidence>
<evidence type="ECO:0000313" key="1">
    <source>
        <dbReference type="EMBL" id="MFC4766428.1"/>
    </source>
</evidence>
<dbReference type="Proteomes" id="UP001596002">
    <property type="component" value="Unassembled WGS sequence"/>
</dbReference>
<keyword evidence="2" id="KW-1185">Reference proteome</keyword>
<organism evidence="1 2">
    <name type="scientific">Effusibacillus consociatus</name>
    <dbReference type="NCBI Taxonomy" id="1117041"/>
    <lineage>
        <taxon>Bacteria</taxon>
        <taxon>Bacillati</taxon>
        <taxon>Bacillota</taxon>
        <taxon>Bacilli</taxon>
        <taxon>Bacillales</taxon>
        <taxon>Alicyclobacillaceae</taxon>
        <taxon>Effusibacillus</taxon>
    </lineage>
</organism>
<protein>
    <submittedName>
        <fullName evidence="1">Transposase</fullName>
    </submittedName>
</protein>